<dbReference type="InterPro" id="IPR005174">
    <property type="entry name" value="KIB1-4_b-propeller"/>
</dbReference>
<evidence type="ECO:0000259" key="1">
    <source>
        <dbReference type="Pfam" id="PF03478"/>
    </source>
</evidence>
<evidence type="ECO:0000313" key="2">
    <source>
        <dbReference type="EnsemblPlants" id="EMT20458"/>
    </source>
</evidence>
<proteinExistence type="predicted"/>
<protein>
    <recommendedName>
        <fullName evidence="1">KIB1-4 beta-propeller domain-containing protein</fullName>
    </recommendedName>
</protein>
<name>R7WDT0_AEGTA</name>
<dbReference type="Pfam" id="PF03478">
    <property type="entry name" value="Beta-prop_KIB1-4"/>
    <property type="match status" value="1"/>
</dbReference>
<dbReference type="PANTHER" id="PTHR45560">
    <property type="entry name" value="OS04G0163150 PROTEIN-RELATED"/>
    <property type="match status" value="1"/>
</dbReference>
<organism evidence="2">
    <name type="scientific">Aegilops tauschii</name>
    <name type="common">Tausch's goatgrass</name>
    <name type="synonym">Aegilops squarrosa</name>
    <dbReference type="NCBI Taxonomy" id="37682"/>
    <lineage>
        <taxon>Eukaryota</taxon>
        <taxon>Viridiplantae</taxon>
        <taxon>Streptophyta</taxon>
        <taxon>Embryophyta</taxon>
        <taxon>Tracheophyta</taxon>
        <taxon>Spermatophyta</taxon>
        <taxon>Magnoliopsida</taxon>
        <taxon>Liliopsida</taxon>
        <taxon>Poales</taxon>
        <taxon>Poaceae</taxon>
        <taxon>BOP clade</taxon>
        <taxon>Pooideae</taxon>
        <taxon>Triticodae</taxon>
        <taxon>Triticeae</taxon>
        <taxon>Triticinae</taxon>
        <taxon>Aegilops</taxon>
    </lineage>
</organism>
<sequence>MAVLKETAGDRMLPSFMVQVLGAGAQEWKETDDISDAAMFVGTKGLLCVSTSEHPELRAGCIYYNYTADSHVVVLSLKGGTVEQVEGLGTHRSWPPLEWFTPWPCIPR</sequence>
<reference evidence="2" key="1">
    <citation type="submission" date="2015-06" db="UniProtKB">
        <authorList>
            <consortium name="EnsemblPlants"/>
        </authorList>
    </citation>
    <scope>IDENTIFICATION</scope>
</reference>
<accession>R7WDT0</accession>
<dbReference type="EnsemblPlants" id="EMT20458">
    <property type="protein sequence ID" value="EMT20458"/>
    <property type="gene ID" value="F775_22171"/>
</dbReference>
<feature type="domain" description="KIB1-4 beta-propeller" evidence="1">
    <location>
        <begin position="14"/>
        <end position="69"/>
    </location>
</feature>
<dbReference type="PANTHER" id="PTHR45560:SF3">
    <property type="entry name" value="DUF295 DOMAIN-CONTAINING PROTEIN"/>
    <property type="match status" value="1"/>
</dbReference>
<dbReference type="AlphaFoldDB" id="R7WDT0"/>